<protein>
    <submittedName>
        <fullName evidence="2">Uncharacterized protein</fullName>
    </submittedName>
</protein>
<dbReference type="AlphaFoldDB" id="A0A284QQ42"/>
<sequence>MGPAVDSSSREIPSEHIDDPTFAFPAQEVQLENVTQPSDNPPVKEPVEEAARSEKMETRIRSLKMMLNLTMTISLDRLHYQA</sequence>
<evidence type="ECO:0000313" key="3">
    <source>
        <dbReference type="Proteomes" id="UP000219338"/>
    </source>
</evidence>
<name>A0A284QQ42_ARMOS</name>
<gene>
    <name evidence="2" type="ORF">ARMOST_01855</name>
</gene>
<evidence type="ECO:0000256" key="1">
    <source>
        <dbReference type="SAM" id="MobiDB-lite"/>
    </source>
</evidence>
<dbReference type="EMBL" id="FUEG01000001">
    <property type="protein sequence ID" value="SJK98587.1"/>
    <property type="molecule type" value="Genomic_DNA"/>
</dbReference>
<evidence type="ECO:0000313" key="2">
    <source>
        <dbReference type="EMBL" id="SJK98587.1"/>
    </source>
</evidence>
<feature type="region of interest" description="Disordered" evidence="1">
    <location>
        <begin position="32"/>
        <end position="55"/>
    </location>
</feature>
<feature type="compositionally biased region" description="Basic and acidic residues" evidence="1">
    <location>
        <begin position="45"/>
        <end position="55"/>
    </location>
</feature>
<keyword evidence="3" id="KW-1185">Reference proteome</keyword>
<reference evidence="3" key="1">
    <citation type="journal article" date="2017" name="Nat. Ecol. Evol.">
        <title>Genome expansion and lineage-specific genetic innovations in the forest pathogenic fungi Armillaria.</title>
        <authorList>
            <person name="Sipos G."/>
            <person name="Prasanna A.N."/>
            <person name="Walter M.C."/>
            <person name="O'Connor E."/>
            <person name="Balint B."/>
            <person name="Krizsan K."/>
            <person name="Kiss B."/>
            <person name="Hess J."/>
            <person name="Varga T."/>
            <person name="Slot J."/>
            <person name="Riley R."/>
            <person name="Boka B."/>
            <person name="Rigling D."/>
            <person name="Barry K."/>
            <person name="Lee J."/>
            <person name="Mihaltcheva S."/>
            <person name="LaButti K."/>
            <person name="Lipzen A."/>
            <person name="Waldron R."/>
            <person name="Moloney N.M."/>
            <person name="Sperisen C."/>
            <person name="Kredics L."/>
            <person name="Vagvoelgyi C."/>
            <person name="Patrignani A."/>
            <person name="Fitzpatrick D."/>
            <person name="Nagy I."/>
            <person name="Doyle S."/>
            <person name="Anderson J.B."/>
            <person name="Grigoriev I.V."/>
            <person name="Gueldener U."/>
            <person name="Muensterkoetter M."/>
            <person name="Nagy L.G."/>
        </authorList>
    </citation>
    <scope>NUCLEOTIDE SEQUENCE [LARGE SCALE GENOMIC DNA]</scope>
    <source>
        <strain evidence="3">C18/9</strain>
    </source>
</reference>
<dbReference type="Proteomes" id="UP000219338">
    <property type="component" value="Unassembled WGS sequence"/>
</dbReference>
<proteinExistence type="predicted"/>
<organism evidence="2 3">
    <name type="scientific">Armillaria ostoyae</name>
    <name type="common">Armillaria root rot fungus</name>
    <dbReference type="NCBI Taxonomy" id="47428"/>
    <lineage>
        <taxon>Eukaryota</taxon>
        <taxon>Fungi</taxon>
        <taxon>Dikarya</taxon>
        <taxon>Basidiomycota</taxon>
        <taxon>Agaricomycotina</taxon>
        <taxon>Agaricomycetes</taxon>
        <taxon>Agaricomycetidae</taxon>
        <taxon>Agaricales</taxon>
        <taxon>Marasmiineae</taxon>
        <taxon>Physalacriaceae</taxon>
        <taxon>Armillaria</taxon>
    </lineage>
</organism>
<accession>A0A284QQ42</accession>